<accession>A0A0T7CS79</accession>
<dbReference type="HOGENOM" id="CLU_039613_6_5_4"/>
<dbReference type="eggNOG" id="COG0583">
    <property type="taxonomic scope" value="Bacteria"/>
</dbReference>
<evidence type="ECO:0000256" key="2">
    <source>
        <dbReference type="ARBA" id="ARBA00023015"/>
    </source>
</evidence>
<dbReference type="CDD" id="cd05466">
    <property type="entry name" value="PBP2_LTTR_substrate"/>
    <property type="match status" value="1"/>
</dbReference>
<reference evidence="6 7" key="1">
    <citation type="journal article" date="2012" name="BMC Genomics">
        <title>Comparative genomics of the classical Bordetella subspecies: the evolution and exchange of virulence-associated diversity amongst closely related pathogens.</title>
        <authorList>
            <person name="Park J."/>
            <person name="Zhang Y."/>
            <person name="Buboltz A.M."/>
            <person name="Zhang X."/>
            <person name="Schuster S.C."/>
            <person name="Ahuja U."/>
            <person name="Liu M."/>
            <person name="Miller J.F."/>
            <person name="Sebaihia M."/>
            <person name="Bentley S.D."/>
            <person name="Parkhill J."/>
            <person name="Harvill E.T."/>
        </authorList>
    </citation>
    <scope>NUCLEOTIDE SEQUENCE [LARGE SCALE GENOMIC DNA]</scope>
    <source>
        <strain evidence="7">ATCC 9797 / DSM 5571 / CCUG 30873 / LMG 14455 / NCTC 10739 / 18323</strain>
    </source>
</reference>
<dbReference type="Pfam" id="PF03466">
    <property type="entry name" value="LysR_substrate"/>
    <property type="match status" value="1"/>
</dbReference>
<evidence type="ECO:0000256" key="4">
    <source>
        <dbReference type="ARBA" id="ARBA00023163"/>
    </source>
</evidence>
<dbReference type="Gene3D" id="3.40.190.10">
    <property type="entry name" value="Periplasmic binding protein-like II"/>
    <property type="match status" value="2"/>
</dbReference>
<dbReference type="PRINTS" id="PR00039">
    <property type="entry name" value="HTHLYSR"/>
</dbReference>
<gene>
    <name evidence="6" type="ordered locus">BN118_2950</name>
</gene>
<protein>
    <submittedName>
        <fullName evidence="6">LysR-family transcriptional regulator</fullName>
    </submittedName>
</protein>
<keyword evidence="3" id="KW-0238">DNA-binding</keyword>
<evidence type="ECO:0000313" key="7">
    <source>
        <dbReference type="Proteomes" id="UP000005250"/>
    </source>
</evidence>
<dbReference type="EMBL" id="HE965805">
    <property type="protein sequence ID" value="CCJ64375.1"/>
    <property type="molecule type" value="Genomic_DNA"/>
</dbReference>
<keyword evidence="2" id="KW-0805">Transcription regulation</keyword>
<evidence type="ECO:0000259" key="5">
    <source>
        <dbReference type="PROSITE" id="PS50931"/>
    </source>
</evidence>
<keyword evidence="4" id="KW-0804">Transcription</keyword>
<evidence type="ECO:0000256" key="3">
    <source>
        <dbReference type="ARBA" id="ARBA00023125"/>
    </source>
</evidence>
<dbReference type="FunFam" id="1.10.10.10:FF:000001">
    <property type="entry name" value="LysR family transcriptional regulator"/>
    <property type="match status" value="1"/>
</dbReference>
<dbReference type="Gene3D" id="1.10.10.10">
    <property type="entry name" value="Winged helix-like DNA-binding domain superfamily/Winged helix DNA-binding domain"/>
    <property type="match status" value="1"/>
</dbReference>
<dbReference type="GO" id="GO:0000976">
    <property type="term" value="F:transcription cis-regulatory region binding"/>
    <property type="evidence" value="ECO:0007669"/>
    <property type="project" value="TreeGrafter"/>
</dbReference>
<dbReference type="AlphaFoldDB" id="A0A0T7CS79"/>
<proteinExistence type="inferred from homology"/>
<keyword evidence="7" id="KW-1185">Reference proteome</keyword>
<dbReference type="InterPro" id="IPR005119">
    <property type="entry name" value="LysR_subst-bd"/>
</dbReference>
<dbReference type="GO" id="GO:0003700">
    <property type="term" value="F:DNA-binding transcription factor activity"/>
    <property type="evidence" value="ECO:0007669"/>
    <property type="project" value="InterPro"/>
</dbReference>
<dbReference type="InterPro" id="IPR000847">
    <property type="entry name" value="LysR_HTH_N"/>
</dbReference>
<dbReference type="RefSeq" id="WP_014905994.1">
    <property type="nucleotide sequence ID" value="NC_018518.1"/>
</dbReference>
<dbReference type="PROSITE" id="PS50931">
    <property type="entry name" value="HTH_LYSR"/>
    <property type="match status" value="1"/>
</dbReference>
<evidence type="ECO:0000256" key="1">
    <source>
        <dbReference type="ARBA" id="ARBA00009437"/>
    </source>
</evidence>
<feature type="domain" description="HTH lysR-type" evidence="5">
    <location>
        <begin position="10"/>
        <end position="67"/>
    </location>
</feature>
<evidence type="ECO:0000313" key="6">
    <source>
        <dbReference type="EMBL" id="CCJ64375.1"/>
    </source>
</evidence>
<dbReference type="PANTHER" id="PTHR30126">
    <property type="entry name" value="HTH-TYPE TRANSCRIPTIONAL REGULATOR"/>
    <property type="match status" value="1"/>
</dbReference>
<sequence>MGALKNDSSLDVRMLRIFAAVAAADSLSAAAQALNITQSAVSQTVTQIESILGMRVLDRTRRPYRLTPAGVALQRQSRQIVDDIDRLIAQVREADLMNRPAIRIGMIDSFAATTGPAIVKRLTQSASQVLVWSGLAYGHAQALLNRQVDIIVTTDALEDVDGLVRRPILNESFVVVAPAVRADEFAPLDLRQMAQAAPFIRFSGRSHFGAMIERHLRRCGVTAPPFLEIDTSDVVMAMIAANLGWALMTPLCLLQGRSWLDQVVVLPLPGPSLARTLHQVSRLEEYQEMADMFWQLSRQALETEIFPQVTTQLPWLGRQMRLC</sequence>
<dbReference type="SUPFAM" id="SSF53850">
    <property type="entry name" value="Periplasmic binding protein-like II"/>
    <property type="match status" value="1"/>
</dbReference>
<dbReference type="KEGG" id="bper:BN118_2950"/>
<dbReference type="InterPro" id="IPR036388">
    <property type="entry name" value="WH-like_DNA-bd_sf"/>
</dbReference>
<name>A0A0T7CS79_BORP1</name>
<comment type="similarity">
    <text evidence="1">Belongs to the LysR transcriptional regulatory family.</text>
</comment>
<dbReference type="Proteomes" id="UP000005250">
    <property type="component" value="Chromosome"/>
</dbReference>
<dbReference type="InterPro" id="IPR036390">
    <property type="entry name" value="WH_DNA-bd_sf"/>
</dbReference>
<organism evidence="6 7">
    <name type="scientific">Bordetella pertussis (strain ATCC 9797 / DSM 5571 / CCUG 30873 / LMG 14455 / NCTC 10739 / 18323)</name>
    <dbReference type="NCBI Taxonomy" id="568706"/>
    <lineage>
        <taxon>Bacteria</taxon>
        <taxon>Pseudomonadati</taxon>
        <taxon>Pseudomonadota</taxon>
        <taxon>Betaproteobacteria</taxon>
        <taxon>Burkholderiales</taxon>
        <taxon>Alcaligenaceae</taxon>
        <taxon>Bordetella</taxon>
    </lineage>
</organism>
<dbReference type="PANTHER" id="PTHR30126:SF91">
    <property type="entry name" value="LYSR FAMILY TRANSCRIPTIONAL REGULATOR"/>
    <property type="match status" value="1"/>
</dbReference>
<dbReference type="SUPFAM" id="SSF46785">
    <property type="entry name" value="Winged helix' DNA-binding domain"/>
    <property type="match status" value="1"/>
</dbReference>
<dbReference type="Pfam" id="PF00126">
    <property type="entry name" value="HTH_1"/>
    <property type="match status" value="1"/>
</dbReference>